<proteinExistence type="predicted"/>
<comment type="caution">
    <text evidence="2">The sequence shown here is derived from an EMBL/GenBank/DDBJ whole genome shotgun (WGS) entry which is preliminary data.</text>
</comment>
<keyword evidence="1" id="KW-1133">Transmembrane helix</keyword>
<feature type="transmembrane region" description="Helical" evidence="1">
    <location>
        <begin position="20"/>
        <end position="37"/>
    </location>
</feature>
<dbReference type="InterPro" id="IPR025333">
    <property type="entry name" value="DUF4239"/>
</dbReference>
<evidence type="ECO:0008006" key="4">
    <source>
        <dbReference type="Google" id="ProtNLM"/>
    </source>
</evidence>
<keyword evidence="1" id="KW-0812">Transmembrane</keyword>
<evidence type="ECO:0000256" key="1">
    <source>
        <dbReference type="SAM" id="Phobius"/>
    </source>
</evidence>
<feature type="transmembrane region" description="Helical" evidence="1">
    <location>
        <begin position="188"/>
        <end position="207"/>
    </location>
</feature>
<name>A0ABX9U0T0_9GAMM</name>
<evidence type="ECO:0000313" key="2">
    <source>
        <dbReference type="EMBL" id="RLL23924.1"/>
    </source>
</evidence>
<gene>
    <name evidence="2" type="ORF">D9K81_01980</name>
</gene>
<feature type="transmembrane region" description="Helical" evidence="1">
    <location>
        <begin position="214"/>
        <end position="232"/>
    </location>
</feature>
<dbReference type="Pfam" id="PF14023">
    <property type="entry name" value="Bestrophin-like"/>
    <property type="match status" value="1"/>
</dbReference>
<evidence type="ECO:0000313" key="3">
    <source>
        <dbReference type="Proteomes" id="UP000280271"/>
    </source>
</evidence>
<accession>A0ABX9U0T0</accession>
<dbReference type="EMBL" id="RCHC01000002">
    <property type="protein sequence ID" value="RLL23924.1"/>
    <property type="molecule type" value="Genomic_DNA"/>
</dbReference>
<sequence length="265" mass="30040">MSWIQDLLSELSINSSSNFWTLFILLGGVAYAGKFFFKNHSPKFSDDQAKIVLGAILSLLGLLIGFVLSISINGYNDRQKTEENEMLVISSAFQRTQLLDSPQKEKAEKLLHEYLDARIEFFNADSLLENKEWRITSTEKQKQLWDIAVNEARETPNPVISSVLASYSDLYLSQEKTTVSWRDQIPKIVWALLIFFAVVSNILIGYNARQEQKMNLMILVLPFLMALSLFIISEIDVPGKGVIHVTPDDLLSLKDTLAHIAKNKN</sequence>
<reference evidence="2 3" key="1">
    <citation type="submission" date="2018-09" db="EMBL/GenBank/DDBJ databases">
        <title>The draft genome of Acinetobacter sp. strains.</title>
        <authorList>
            <person name="Qin J."/>
            <person name="Feng Y."/>
            <person name="Zong Z."/>
        </authorList>
    </citation>
    <scope>NUCLEOTIDE SEQUENCE [LARGE SCALE GENOMIC DNA]</scope>
    <source>
        <strain evidence="2 3">WCHAc060005</strain>
    </source>
</reference>
<keyword evidence="3" id="KW-1185">Reference proteome</keyword>
<protein>
    <recommendedName>
        <fullName evidence="4">DUF4239 domain-containing protein</fullName>
    </recommendedName>
</protein>
<keyword evidence="1" id="KW-0472">Membrane</keyword>
<dbReference type="Proteomes" id="UP000280271">
    <property type="component" value="Unassembled WGS sequence"/>
</dbReference>
<dbReference type="RefSeq" id="WP_120373899.1">
    <property type="nucleotide sequence ID" value="NZ_RCHC01000002.1"/>
</dbReference>
<feature type="transmembrane region" description="Helical" evidence="1">
    <location>
        <begin position="49"/>
        <end position="72"/>
    </location>
</feature>
<organism evidence="2 3">
    <name type="scientific">Acinetobacter chengduensis</name>
    <dbReference type="NCBI Taxonomy" id="2420890"/>
    <lineage>
        <taxon>Bacteria</taxon>
        <taxon>Pseudomonadati</taxon>
        <taxon>Pseudomonadota</taxon>
        <taxon>Gammaproteobacteria</taxon>
        <taxon>Moraxellales</taxon>
        <taxon>Moraxellaceae</taxon>
        <taxon>Acinetobacter</taxon>
    </lineage>
</organism>